<dbReference type="Pfam" id="PF00078">
    <property type="entry name" value="RVT_1"/>
    <property type="match status" value="1"/>
</dbReference>
<dbReference type="AlphaFoldDB" id="A0A0C2MXI1"/>
<dbReference type="EMBL" id="JWZT01001428">
    <property type="protein sequence ID" value="KII72056.1"/>
    <property type="molecule type" value="Genomic_DNA"/>
</dbReference>
<dbReference type="Gene3D" id="3.10.10.10">
    <property type="entry name" value="HIV Type 1 Reverse Transcriptase, subunit A, domain 1"/>
    <property type="match status" value="1"/>
</dbReference>
<dbReference type="InterPro" id="IPR050951">
    <property type="entry name" value="Retrovirus_Pol_polyprotein"/>
</dbReference>
<accession>A0A0C2MXI1</accession>
<gene>
    <name evidence="2" type="ORF">RF11_16519</name>
</gene>
<dbReference type="PANTHER" id="PTHR37984">
    <property type="entry name" value="PROTEIN CBG26694"/>
    <property type="match status" value="1"/>
</dbReference>
<sequence length="162" mass="18354">MKAQIEQELKRLVNHAVLETVDSTKESIKWACPTVNVKKPDGSIRICGDFRCSINKYAIVSPYPLPRFEEIMDKVKEGDKYSVLDLKDAYLQLPLDNKSKEFVGISTHVGFFRYRRLPFGVSSAPAIFQATIDKILHGIPQVACYLDDNSHGPQRCRASRKP</sequence>
<dbReference type="OrthoDB" id="5985458at2759"/>
<feature type="domain" description="Reverse transcriptase" evidence="1">
    <location>
        <begin position="37"/>
        <end position="148"/>
    </location>
</feature>
<dbReference type="InterPro" id="IPR043502">
    <property type="entry name" value="DNA/RNA_pol_sf"/>
</dbReference>
<name>A0A0C2MXI1_THEKT</name>
<protein>
    <submittedName>
        <fullName evidence="2">Retrovirus-related Pol polyprotein</fullName>
    </submittedName>
</protein>
<dbReference type="PANTHER" id="PTHR37984:SF5">
    <property type="entry name" value="PROTEIN NYNRIN-LIKE"/>
    <property type="match status" value="1"/>
</dbReference>
<dbReference type="CDD" id="cd01647">
    <property type="entry name" value="RT_LTR"/>
    <property type="match status" value="1"/>
</dbReference>
<comment type="caution">
    <text evidence="2">The sequence shown here is derived from an EMBL/GenBank/DDBJ whole genome shotgun (WGS) entry which is preliminary data.</text>
</comment>
<organism evidence="2 3">
    <name type="scientific">Thelohanellus kitauei</name>
    <name type="common">Myxosporean</name>
    <dbReference type="NCBI Taxonomy" id="669202"/>
    <lineage>
        <taxon>Eukaryota</taxon>
        <taxon>Metazoa</taxon>
        <taxon>Cnidaria</taxon>
        <taxon>Myxozoa</taxon>
        <taxon>Myxosporea</taxon>
        <taxon>Bivalvulida</taxon>
        <taxon>Platysporina</taxon>
        <taxon>Myxobolidae</taxon>
        <taxon>Thelohanellus</taxon>
    </lineage>
</organism>
<dbReference type="Gene3D" id="3.30.70.270">
    <property type="match status" value="1"/>
</dbReference>
<dbReference type="SUPFAM" id="SSF56672">
    <property type="entry name" value="DNA/RNA polymerases"/>
    <property type="match status" value="1"/>
</dbReference>
<proteinExistence type="predicted"/>
<dbReference type="OMA" id="NTSEWAI"/>
<dbReference type="InterPro" id="IPR043128">
    <property type="entry name" value="Rev_trsase/Diguanyl_cyclase"/>
</dbReference>
<evidence type="ECO:0000313" key="2">
    <source>
        <dbReference type="EMBL" id="KII72056.1"/>
    </source>
</evidence>
<keyword evidence="3" id="KW-1185">Reference proteome</keyword>
<dbReference type="Proteomes" id="UP000031668">
    <property type="component" value="Unassembled WGS sequence"/>
</dbReference>
<evidence type="ECO:0000259" key="1">
    <source>
        <dbReference type="Pfam" id="PF00078"/>
    </source>
</evidence>
<evidence type="ECO:0000313" key="3">
    <source>
        <dbReference type="Proteomes" id="UP000031668"/>
    </source>
</evidence>
<dbReference type="InterPro" id="IPR000477">
    <property type="entry name" value="RT_dom"/>
</dbReference>
<reference evidence="2 3" key="1">
    <citation type="journal article" date="2014" name="Genome Biol. Evol.">
        <title>The genome of the myxosporean Thelohanellus kitauei shows adaptations to nutrient acquisition within its fish host.</title>
        <authorList>
            <person name="Yang Y."/>
            <person name="Xiong J."/>
            <person name="Zhou Z."/>
            <person name="Huo F."/>
            <person name="Miao W."/>
            <person name="Ran C."/>
            <person name="Liu Y."/>
            <person name="Zhang J."/>
            <person name="Feng J."/>
            <person name="Wang M."/>
            <person name="Wang M."/>
            <person name="Wang L."/>
            <person name="Yao B."/>
        </authorList>
    </citation>
    <scope>NUCLEOTIDE SEQUENCE [LARGE SCALE GENOMIC DNA]</scope>
    <source>
        <strain evidence="2">Wuqing</strain>
    </source>
</reference>